<feature type="compositionally biased region" description="Low complexity" evidence="1">
    <location>
        <begin position="219"/>
        <end position="228"/>
    </location>
</feature>
<evidence type="ECO:0000313" key="4">
    <source>
        <dbReference type="Proteomes" id="UP000327013"/>
    </source>
</evidence>
<evidence type="ECO:0000256" key="1">
    <source>
        <dbReference type="SAM" id="MobiDB-lite"/>
    </source>
</evidence>
<organism evidence="3 4">
    <name type="scientific">Carpinus fangiana</name>
    <dbReference type="NCBI Taxonomy" id="176857"/>
    <lineage>
        <taxon>Eukaryota</taxon>
        <taxon>Viridiplantae</taxon>
        <taxon>Streptophyta</taxon>
        <taxon>Embryophyta</taxon>
        <taxon>Tracheophyta</taxon>
        <taxon>Spermatophyta</taxon>
        <taxon>Magnoliopsida</taxon>
        <taxon>eudicotyledons</taxon>
        <taxon>Gunneridae</taxon>
        <taxon>Pentapetalae</taxon>
        <taxon>rosids</taxon>
        <taxon>fabids</taxon>
        <taxon>Fagales</taxon>
        <taxon>Betulaceae</taxon>
        <taxon>Carpinus</taxon>
    </lineage>
</organism>
<feature type="compositionally biased region" description="Polar residues" evidence="1">
    <location>
        <begin position="200"/>
        <end position="210"/>
    </location>
</feature>
<gene>
    <name evidence="3" type="ORF">FH972_001924</name>
</gene>
<dbReference type="AlphaFoldDB" id="A0A5N6QDM3"/>
<dbReference type="InterPro" id="IPR045026">
    <property type="entry name" value="LIMYB"/>
</dbReference>
<dbReference type="Proteomes" id="UP000327013">
    <property type="component" value="Chromosome 1"/>
</dbReference>
<feature type="region of interest" description="Disordered" evidence="1">
    <location>
        <begin position="169"/>
        <end position="229"/>
    </location>
</feature>
<evidence type="ECO:0000259" key="2">
    <source>
        <dbReference type="Pfam" id="PF12776"/>
    </source>
</evidence>
<dbReference type="PANTHER" id="PTHR47584">
    <property type="match status" value="1"/>
</dbReference>
<dbReference type="InterPro" id="IPR024752">
    <property type="entry name" value="Myb/SANT-like_dom"/>
</dbReference>
<evidence type="ECO:0000313" key="3">
    <source>
        <dbReference type="EMBL" id="KAE7997277.1"/>
    </source>
</evidence>
<sequence length="324" mass="36332">MSTQRIPRRSPRKHPAPVKVRAHKEVAKWVPDHELQLVYILLDNANIGIISPYKKEFIMEVTNQLNILIRPHHFTWPQVKNKIKHLKATYTDFSTLLKGDIILGFGWDSVTNVVSAPDMGWERLKYLLMKGDLLQEYNDKYSHFRNGGPPNYDMLCSIFCKSSATGEYGQASTITPPESEAGDCGFDLNSPPPSIDLSDADNTPTPNIPSRSKGKRKVSYSGSSASKRSSIEDKDVEGFKACLSDMMDGLNSVKESVSRRSCGTSQKYDPVEAVMVKINALRTHPDIPLEKYFKAADYVTDPNRAKVVNSFDAVTLKAWLLSYI</sequence>
<reference evidence="3 4" key="1">
    <citation type="submission" date="2019-06" db="EMBL/GenBank/DDBJ databases">
        <title>A chromosomal-level reference genome of Carpinus fangiana (Coryloideae, Betulaceae).</title>
        <authorList>
            <person name="Yang X."/>
            <person name="Wang Z."/>
            <person name="Zhang L."/>
            <person name="Hao G."/>
            <person name="Liu J."/>
            <person name="Yang Y."/>
        </authorList>
    </citation>
    <scope>NUCLEOTIDE SEQUENCE [LARGE SCALE GENOMIC DNA]</scope>
    <source>
        <strain evidence="3">Cfa_2016G</strain>
        <tissue evidence="3">Leaf</tissue>
    </source>
</reference>
<dbReference type="PANTHER" id="PTHR47584:SF14">
    <property type="entry name" value="L10-INTERACTING MYB DOMAIN-CONTAINING PROTEIN-LIKE"/>
    <property type="match status" value="1"/>
</dbReference>
<dbReference type="EMBL" id="CM017321">
    <property type="protein sequence ID" value="KAE7997277.1"/>
    <property type="molecule type" value="Genomic_DNA"/>
</dbReference>
<dbReference type="Pfam" id="PF12776">
    <property type="entry name" value="Myb_DNA-bind_3"/>
    <property type="match status" value="1"/>
</dbReference>
<proteinExistence type="predicted"/>
<protein>
    <recommendedName>
        <fullName evidence="2">Myb/SANT-like domain-containing protein</fullName>
    </recommendedName>
</protein>
<dbReference type="OrthoDB" id="686198at2759"/>
<feature type="domain" description="Myb/SANT-like" evidence="2">
    <location>
        <begin position="28"/>
        <end position="123"/>
    </location>
</feature>
<keyword evidence="4" id="KW-1185">Reference proteome</keyword>
<name>A0A5N6QDM3_9ROSI</name>
<accession>A0A5N6QDM3</accession>